<gene>
    <name evidence="2" type="ORF">PEGY_LOCUS1119</name>
</gene>
<feature type="region of interest" description="Disordered" evidence="1">
    <location>
        <begin position="17"/>
        <end position="48"/>
    </location>
</feature>
<organism evidence="2 3">
    <name type="scientific">Penicillium egyptiacum</name>
    <dbReference type="NCBI Taxonomy" id="1303716"/>
    <lineage>
        <taxon>Eukaryota</taxon>
        <taxon>Fungi</taxon>
        <taxon>Dikarya</taxon>
        <taxon>Ascomycota</taxon>
        <taxon>Pezizomycotina</taxon>
        <taxon>Eurotiomycetes</taxon>
        <taxon>Eurotiomycetidae</taxon>
        <taxon>Eurotiales</taxon>
        <taxon>Aspergillaceae</taxon>
        <taxon>Penicillium</taxon>
    </lineage>
</organism>
<reference evidence="2" key="1">
    <citation type="submission" date="2021-07" db="EMBL/GenBank/DDBJ databases">
        <authorList>
            <person name="Branca A.L. A."/>
        </authorList>
    </citation>
    <scope>NUCLEOTIDE SEQUENCE</scope>
</reference>
<dbReference type="Proteomes" id="UP001154252">
    <property type="component" value="Unassembled WGS sequence"/>
</dbReference>
<evidence type="ECO:0000313" key="3">
    <source>
        <dbReference type="Proteomes" id="UP001154252"/>
    </source>
</evidence>
<keyword evidence="3" id="KW-1185">Reference proteome</keyword>
<evidence type="ECO:0000256" key="1">
    <source>
        <dbReference type="SAM" id="MobiDB-lite"/>
    </source>
</evidence>
<proteinExistence type="predicted"/>
<dbReference type="OrthoDB" id="4206979at2759"/>
<comment type="caution">
    <text evidence="2">The sequence shown here is derived from an EMBL/GenBank/DDBJ whole genome shotgun (WGS) entry which is preliminary data.</text>
</comment>
<sequence length="127" mass="15114">MDKYFNRRTLEPITEEITPTDHDILRHGGTSSNIERLPSRVQRSKLSSPDARQKIEDLAYEVSYLKAEMQWEKENKQIFLQFHQRMFDIFRAMEDALTQTCIRMEESEKRYLDLWDIEEPSPAGGFI</sequence>
<dbReference type="AlphaFoldDB" id="A0A9W4K2I9"/>
<accession>A0A9W4K2I9</accession>
<evidence type="ECO:0000313" key="2">
    <source>
        <dbReference type="EMBL" id="CAG8887456.1"/>
    </source>
</evidence>
<name>A0A9W4K2I9_9EURO</name>
<protein>
    <submittedName>
        <fullName evidence="2">Uncharacterized protein</fullName>
    </submittedName>
</protein>
<dbReference type="EMBL" id="CAJVRC010000837">
    <property type="protein sequence ID" value="CAG8887456.1"/>
    <property type="molecule type" value="Genomic_DNA"/>
</dbReference>